<sequence length="566" mass="61338">MASGDNVDYEAVMVDEFDALNIEVRVSAGPSSSVPGAALSAPRCPGMRALPQKAPVMSTPVPAAAPLPTPSAVDDVPSAVDDVVIQKETTKYSAKLHAGKVADELKASAGLVFLPGEPSRTYEYSDMGPAFHQRRYFFYLAGVNVPDCAVTYDLADDRLTVWIPYVEPRKVLYNGRVPSIKDVLAASDVDEVRHMQDLPAFLHAYAHQHDKATVYLLDASQSHPALVDNARVHIDTAALRPAMDEARVTKTAHEIALIREANAVSSAAHRAVMRHIRRFASERQVAALFTAECTVRGAPTQAYAPIAGSGPNAATLHYGANDEPLAGRHVLVLDAGCEVNCYASDITRTLPLGPTGHFTPEARHIYDLVERMQEACVAAVAPGLLYYSLHLKASAIALRGLLRLGILKGDEKAIWAAGTVAAFFPHGLGHHIGLETHDVTGRDRLLLAAGEREPRAKRDAVSAEMLVGLAAAVATGPPYRGKQMLRPGMVVTVEPGIYFNKDYIEGYFLREDKHRAFIDRDVLARYYPVGGVRIEDCILVTDDGYENLTEAPKGEDMLRIIRGEAQ</sequence>
<dbReference type="AlphaFoldDB" id="A0A3M9XVN6"/>
<evidence type="ECO:0000256" key="10">
    <source>
        <dbReference type="ARBA" id="ARBA00023049"/>
    </source>
</evidence>
<evidence type="ECO:0000256" key="12">
    <source>
        <dbReference type="ARBA" id="ARBA00030849"/>
    </source>
</evidence>
<dbReference type="Gene3D" id="3.40.350.10">
    <property type="entry name" value="Creatinase/prolidase N-terminal domain"/>
    <property type="match status" value="1"/>
</dbReference>
<keyword evidence="6" id="KW-0031">Aminopeptidase</keyword>
<dbReference type="InterPro" id="IPR029149">
    <property type="entry name" value="Creatin/AminoP/Spt16_N"/>
</dbReference>
<dbReference type="InterPro" id="IPR036005">
    <property type="entry name" value="Creatinase/aminopeptidase-like"/>
</dbReference>
<comment type="cofactor">
    <cofactor evidence="2">
        <name>Mn(2+)</name>
        <dbReference type="ChEBI" id="CHEBI:29035"/>
    </cofactor>
</comment>
<dbReference type="SMART" id="SM01011">
    <property type="entry name" value="AMP_N"/>
    <property type="match status" value="1"/>
</dbReference>
<comment type="caution">
    <text evidence="15">The sequence shown here is derived from an EMBL/GenBank/DDBJ whole genome shotgun (WGS) entry which is preliminary data.</text>
</comment>
<evidence type="ECO:0000256" key="9">
    <source>
        <dbReference type="ARBA" id="ARBA00022801"/>
    </source>
</evidence>
<dbReference type="STRING" id="1051616.A0A3M9XVN6"/>
<dbReference type="SUPFAM" id="SSF53092">
    <property type="entry name" value="Creatinase/prolidase N-terminal domain"/>
    <property type="match status" value="1"/>
</dbReference>
<organism evidence="15 16">
    <name type="scientific">Verticillium nonalfalfae</name>
    <dbReference type="NCBI Taxonomy" id="1051616"/>
    <lineage>
        <taxon>Eukaryota</taxon>
        <taxon>Fungi</taxon>
        <taxon>Dikarya</taxon>
        <taxon>Ascomycota</taxon>
        <taxon>Pezizomycotina</taxon>
        <taxon>Sordariomycetes</taxon>
        <taxon>Hypocreomycetidae</taxon>
        <taxon>Glomerellales</taxon>
        <taxon>Plectosphaerellaceae</taxon>
        <taxon>Verticillium</taxon>
    </lineage>
</organism>
<evidence type="ECO:0000313" key="15">
    <source>
        <dbReference type="EMBL" id="RNJ51935.1"/>
    </source>
</evidence>
<comment type="catalytic activity">
    <reaction evidence="1">
        <text>Release of any N-terminal amino acid, including proline, that is linked to proline, even from a dipeptide or tripeptide.</text>
        <dbReference type="EC" id="3.4.11.9"/>
    </reaction>
</comment>
<keyword evidence="10" id="KW-0482">Metalloprotease</keyword>
<evidence type="ECO:0000256" key="4">
    <source>
        <dbReference type="ARBA" id="ARBA00008766"/>
    </source>
</evidence>
<evidence type="ECO:0000256" key="13">
    <source>
        <dbReference type="ARBA" id="ARBA00032413"/>
    </source>
</evidence>
<evidence type="ECO:0000256" key="6">
    <source>
        <dbReference type="ARBA" id="ARBA00022438"/>
    </source>
</evidence>
<dbReference type="InterPro" id="IPR000994">
    <property type="entry name" value="Pept_M24"/>
</dbReference>
<keyword evidence="11" id="KW-0464">Manganese</keyword>
<evidence type="ECO:0000256" key="11">
    <source>
        <dbReference type="ARBA" id="ARBA00023211"/>
    </source>
</evidence>
<comment type="function">
    <text evidence="3">Catalyzes the removal of a penultimate prolyl residue from the N-termini of peptides.</text>
</comment>
<keyword evidence="8" id="KW-0479">Metal-binding</keyword>
<dbReference type="Proteomes" id="UP000267145">
    <property type="component" value="Unassembled WGS sequence"/>
</dbReference>
<protein>
    <recommendedName>
        <fullName evidence="5">Xaa-Pro aminopeptidase</fullName>
        <ecNumber evidence="5">3.4.11.9</ecNumber>
    </recommendedName>
    <alternativeName>
        <fullName evidence="12">Aminoacylproline aminopeptidase</fullName>
    </alternativeName>
    <alternativeName>
        <fullName evidence="13">Prolidase</fullName>
    </alternativeName>
</protein>
<dbReference type="Pfam" id="PF05195">
    <property type="entry name" value="AMP_N"/>
    <property type="match status" value="1"/>
</dbReference>
<reference evidence="15 16" key="1">
    <citation type="submission" date="2018-10" db="EMBL/GenBank/DDBJ databases">
        <title>Genome sequence of Verticillium nonalfalfae VnAa140.</title>
        <authorList>
            <person name="Stajich J.E."/>
            <person name="Kasson M.T."/>
        </authorList>
    </citation>
    <scope>NUCLEOTIDE SEQUENCE [LARGE SCALE GENOMIC DNA]</scope>
    <source>
        <strain evidence="15 16">VnAa140</strain>
    </source>
</reference>
<dbReference type="GO" id="GO:0006508">
    <property type="term" value="P:proteolysis"/>
    <property type="evidence" value="ECO:0007669"/>
    <property type="project" value="UniProtKB-KW"/>
</dbReference>
<evidence type="ECO:0000256" key="7">
    <source>
        <dbReference type="ARBA" id="ARBA00022670"/>
    </source>
</evidence>
<dbReference type="CDD" id="cd01087">
    <property type="entry name" value="Prolidase"/>
    <property type="match status" value="1"/>
</dbReference>
<accession>A0A3M9XVN6</accession>
<dbReference type="InterPro" id="IPR007865">
    <property type="entry name" value="Aminopep_P_N"/>
</dbReference>
<dbReference type="Pfam" id="PF00557">
    <property type="entry name" value="Peptidase_M24"/>
    <property type="match status" value="1"/>
</dbReference>
<dbReference type="PANTHER" id="PTHR43226">
    <property type="entry name" value="XAA-PRO AMINOPEPTIDASE 3"/>
    <property type="match status" value="1"/>
</dbReference>
<feature type="domain" description="Aminopeptidase P N-terminal" evidence="14">
    <location>
        <begin position="92"/>
        <end position="224"/>
    </location>
</feature>
<dbReference type="GO" id="GO:0030145">
    <property type="term" value="F:manganese ion binding"/>
    <property type="evidence" value="ECO:0007669"/>
    <property type="project" value="InterPro"/>
</dbReference>
<dbReference type="EC" id="3.4.11.9" evidence="5"/>
<dbReference type="InterPro" id="IPR052433">
    <property type="entry name" value="X-Pro_dipept-like"/>
</dbReference>
<evidence type="ECO:0000256" key="3">
    <source>
        <dbReference type="ARBA" id="ARBA00002443"/>
    </source>
</evidence>
<dbReference type="EMBL" id="RBVV01000336">
    <property type="protein sequence ID" value="RNJ51935.1"/>
    <property type="molecule type" value="Genomic_DNA"/>
</dbReference>
<comment type="similarity">
    <text evidence="4">Belongs to the peptidase M24B family.</text>
</comment>
<dbReference type="Gene3D" id="3.90.230.10">
    <property type="entry name" value="Creatinase/methionine aminopeptidase superfamily"/>
    <property type="match status" value="1"/>
</dbReference>
<evidence type="ECO:0000256" key="5">
    <source>
        <dbReference type="ARBA" id="ARBA00012574"/>
    </source>
</evidence>
<dbReference type="GeneID" id="39609151"/>
<evidence type="ECO:0000256" key="1">
    <source>
        <dbReference type="ARBA" id="ARBA00001424"/>
    </source>
</evidence>
<evidence type="ECO:0000256" key="2">
    <source>
        <dbReference type="ARBA" id="ARBA00001936"/>
    </source>
</evidence>
<name>A0A3M9XVN6_9PEZI</name>
<keyword evidence="7" id="KW-0645">Protease</keyword>
<evidence type="ECO:0000259" key="14">
    <source>
        <dbReference type="SMART" id="SM01011"/>
    </source>
</evidence>
<proteinExistence type="inferred from homology"/>
<keyword evidence="16" id="KW-1185">Reference proteome</keyword>
<dbReference type="RefSeq" id="XP_028490093.1">
    <property type="nucleotide sequence ID" value="XM_028639614.1"/>
</dbReference>
<gene>
    <name evidence="15" type="ORF">D7B24_005462</name>
</gene>
<dbReference type="GO" id="GO:0070006">
    <property type="term" value="F:metalloaminopeptidase activity"/>
    <property type="evidence" value="ECO:0007669"/>
    <property type="project" value="InterPro"/>
</dbReference>
<dbReference type="SUPFAM" id="SSF55920">
    <property type="entry name" value="Creatinase/aminopeptidase"/>
    <property type="match status" value="1"/>
</dbReference>
<evidence type="ECO:0000313" key="16">
    <source>
        <dbReference type="Proteomes" id="UP000267145"/>
    </source>
</evidence>
<evidence type="ECO:0000256" key="8">
    <source>
        <dbReference type="ARBA" id="ARBA00022723"/>
    </source>
</evidence>
<dbReference type="PANTHER" id="PTHR43226:SF3">
    <property type="entry name" value="XAA-PRO AMINOPEPTIDASE AN0832-RELATED"/>
    <property type="match status" value="1"/>
</dbReference>
<keyword evidence="9" id="KW-0378">Hydrolase</keyword>